<dbReference type="Proteomes" id="UP000232891">
    <property type="component" value="Unassembled WGS sequence"/>
</dbReference>
<dbReference type="GeneID" id="55847876"/>
<protein>
    <recommendedName>
        <fullName evidence="6">2-hydroxymuconate tautomerase</fullName>
        <ecNumber evidence="5">5.3.2.6</ecNumber>
    </recommendedName>
    <alternativeName>
        <fullName evidence="8">4-oxalocrotonate tautomerase</fullName>
    </alternativeName>
</protein>
<evidence type="ECO:0000256" key="6">
    <source>
        <dbReference type="ARBA" id="ARBA00015750"/>
    </source>
</evidence>
<evidence type="ECO:0000259" key="9">
    <source>
        <dbReference type="Pfam" id="PF01361"/>
    </source>
</evidence>
<organism evidence="10 11">
    <name type="scientific">Pseudomonas tolaasii NCPPB 2192</name>
    <dbReference type="NCBI Taxonomy" id="564423"/>
    <lineage>
        <taxon>Bacteria</taxon>
        <taxon>Pseudomonadati</taxon>
        <taxon>Pseudomonadota</taxon>
        <taxon>Gammaproteobacteria</taxon>
        <taxon>Pseudomonadales</taxon>
        <taxon>Pseudomonadaceae</taxon>
        <taxon>Pseudomonas</taxon>
    </lineage>
</organism>
<comment type="subunit">
    <text evidence="4">Homohexamer.</text>
</comment>
<accession>A0ABX4QLP1</accession>
<reference evidence="10 11" key="1">
    <citation type="submission" date="2017-11" db="EMBL/GenBank/DDBJ databases">
        <title>Genome sequencing of a diverse group of Pseudomonas species.</title>
        <authorList>
            <person name="Loper J."/>
        </authorList>
    </citation>
    <scope>NUCLEOTIDE SEQUENCE [LARGE SCALE GENOMIC DNA]</scope>
    <source>
        <strain evidence="10 11">NCPPB 2192</strain>
    </source>
</reference>
<evidence type="ECO:0000313" key="11">
    <source>
        <dbReference type="Proteomes" id="UP000232891"/>
    </source>
</evidence>
<feature type="domain" description="4-oxalocrotonate tautomerase-like" evidence="9">
    <location>
        <begin position="2"/>
        <end position="59"/>
    </location>
</feature>
<dbReference type="InterPro" id="IPR004370">
    <property type="entry name" value="4-OT-like_dom"/>
</dbReference>
<dbReference type="EC" id="5.3.2.6" evidence="5"/>
<dbReference type="EMBL" id="PHHD01000001">
    <property type="protein sequence ID" value="PKA77735.1"/>
    <property type="molecule type" value="Genomic_DNA"/>
</dbReference>
<gene>
    <name evidence="10" type="ORF">ATI14_4793</name>
</gene>
<keyword evidence="7" id="KW-0413">Isomerase</keyword>
<evidence type="ECO:0000256" key="5">
    <source>
        <dbReference type="ARBA" id="ARBA00012667"/>
    </source>
</evidence>
<evidence type="ECO:0000256" key="8">
    <source>
        <dbReference type="ARBA" id="ARBA00029674"/>
    </source>
</evidence>
<evidence type="ECO:0000256" key="4">
    <source>
        <dbReference type="ARBA" id="ARBA00011643"/>
    </source>
</evidence>
<evidence type="ECO:0000256" key="1">
    <source>
        <dbReference type="ARBA" id="ARBA00001379"/>
    </source>
</evidence>
<dbReference type="Gene3D" id="3.30.429.10">
    <property type="entry name" value="Macrophage Migration Inhibitory Factor"/>
    <property type="match status" value="1"/>
</dbReference>
<sequence length="64" mass="7173">MPIVKIELFAGRSDEQKARLAKAITQQFVEQLASRPEEVTVLFQDVPPTDWFVAGCSLEKPVVD</sequence>
<keyword evidence="11" id="KW-1185">Reference proteome</keyword>
<proteinExistence type="inferred from homology"/>
<evidence type="ECO:0000256" key="2">
    <source>
        <dbReference type="ARBA" id="ARBA00003024"/>
    </source>
</evidence>
<dbReference type="SUPFAM" id="SSF55331">
    <property type="entry name" value="Tautomerase/MIF"/>
    <property type="match status" value="1"/>
</dbReference>
<dbReference type="PANTHER" id="PTHR35530">
    <property type="entry name" value="TAUTOMERASE-RELATED"/>
    <property type="match status" value="1"/>
</dbReference>
<dbReference type="Pfam" id="PF01361">
    <property type="entry name" value="Tautomerase"/>
    <property type="match status" value="1"/>
</dbReference>
<dbReference type="InterPro" id="IPR014347">
    <property type="entry name" value="Tautomerase/MIF_sf"/>
</dbReference>
<comment type="function">
    <text evidence="2">Catalyzes the ketonization of 2-hydroxymuconate stereoselectively to yield 2-oxo-3-hexenedioate.</text>
</comment>
<dbReference type="RefSeq" id="WP_016971846.1">
    <property type="nucleotide sequence ID" value="NZ_PHHD01000001.1"/>
</dbReference>
<evidence type="ECO:0000313" key="10">
    <source>
        <dbReference type="EMBL" id="PKA77735.1"/>
    </source>
</evidence>
<name>A0ABX4QLP1_PSETO</name>
<comment type="similarity">
    <text evidence="3">Belongs to the 4-oxalocrotonate tautomerase family.</text>
</comment>
<dbReference type="PANTHER" id="PTHR35530:SF2">
    <property type="entry name" value="BSL4019 PROTEIN"/>
    <property type="match status" value="1"/>
</dbReference>
<comment type="catalytic activity">
    <reaction evidence="1">
        <text>(2Z,4E)-2-hydroxyhexa-2,4-dienedioate = (3E)-2-oxohex-3-enedioate</text>
        <dbReference type="Rhea" id="RHEA:33431"/>
        <dbReference type="ChEBI" id="CHEBI:28080"/>
        <dbReference type="ChEBI" id="CHEBI:64908"/>
        <dbReference type="EC" id="5.3.2.6"/>
    </reaction>
</comment>
<evidence type="ECO:0000256" key="3">
    <source>
        <dbReference type="ARBA" id="ARBA00006723"/>
    </source>
</evidence>
<evidence type="ECO:0000256" key="7">
    <source>
        <dbReference type="ARBA" id="ARBA00023235"/>
    </source>
</evidence>
<comment type="caution">
    <text evidence="10">The sequence shown here is derived from an EMBL/GenBank/DDBJ whole genome shotgun (WGS) entry which is preliminary data.</text>
</comment>